<dbReference type="RefSeq" id="WP_072948662.1">
    <property type="nucleotide sequence ID" value="NZ_FRCT01000002.1"/>
</dbReference>
<accession>A0A1M7H9J8</accession>
<evidence type="ECO:0000256" key="2">
    <source>
        <dbReference type="ARBA" id="ARBA00022448"/>
    </source>
</evidence>
<evidence type="ECO:0000256" key="1">
    <source>
        <dbReference type="ARBA" id="ARBA00006709"/>
    </source>
</evidence>
<evidence type="ECO:0000256" key="3">
    <source>
        <dbReference type="ARBA" id="ARBA00023065"/>
    </source>
</evidence>
<sequence>MNGTKYANAVGAVRAMENTLLSRSDIEQLINARSKAEINSIIASKNSGGANAENLEDVWNMLMEYAPDCKELEILLYKNDFHNLKAVLKAIISNRDPQQYYISPSNVKLSVLTEAINSREYDELPEYMRGTAAEAYELVTRTLDGQLSDSLIDTAALKAMQKSAFKFGGEFMQKYAKLITVCADIKTAYRCCLLNKSAQFMETAICGSEELEKEDLIKAALSGTESFFSFLETTSYANAAALLKDSAAQYEKWCDDAVMELADEARIQAFGSDPLAAYFIAKEAEIKNLRILSVCKEFGADKETITERMRKLYV</sequence>
<dbReference type="PANTHER" id="PTHR38682:SF1">
    <property type="entry name" value="V-TYPE ATP SYNTHASE SUBUNIT C"/>
    <property type="match status" value="1"/>
</dbReference>
<dbReference type="SUPFAM" id="SSF103486">
    <property type="entry name" value="V-type ATP synthase subunit C"/>
    <property type="match status" value="1"/>
</dbReference>
<dbReference type="Proteomes" id="UP000184394">
    <property type="component" value="Unassembled WGS sequence"/>
</dbReference>
<dbReference type="InterPro" id="IPR035067">
    <property type="entry name" value="V-type_ATPase_csu/dsu"/>
</dbReference>
<dbReference type="InterPro" id="IPR036079">
    <property type="entry name" value="ATPase_csu/dsu_sf"/>
</dbReference>
<dbReference type="InterPro" id="IPR044911">
    <property type="entry name" value="V-type_ATPase_csu/dsu_dom_3"/>
</dbReference>
<proteinExistence type="inferred from homology"/>
<name>A0A1M7H9J8_RUMFL</name>
<dbReference type="OrthoDB" id="1653at2"/>
<dbReference type="Pfam" id="PF01992">
    <property type="entry name" value="vATP-synt_AC39"/>
    <property type="match status" value="1"/>
</dbReference>
<dbReference type="Gene3D" id="1.10.132.50">
    <property type="entry name" value="ATP synthase (C/AC39) subunit, domain 3"/>
    <property type="match status" value="1"/>
</dbReference>
<dbReference type="GO" id="GO:0046961">
    <property type="term" value="F:proton-transporting ATPase activity, rotational mechanism"/>
    <property type="evidence" value="ECO:0007669"/>
    <property type="project" value="InterPro"/>
</dbReference>
<keyword evidence="2" id="KW-0813">Transport</keyword>
<protein>
    <submittedName>
        <fullName evidence="4">V/A-type H+-transporting ATPase subunit C</fullName>
    </submittedName>
</protein>
<dbReference type="InterPro" id="IPR050873">
    <property type="entry name" value="V-ATPase_V0D/AC39_subunit"/>
</dbReference>
<keyword evidence="3" id="KW-0406">Ion transport</keyword>
<dbReference type="AlphaFoldDB" id="A0A1M7H9J8"/>
<evidence type="ECO:0000313" key="4">
    <source>
        <dbReference type="EMBL" id="SHM25184.1"/>
    </source>
</evidence>
<dbReference type="Gene3D" id="1.20.1690.10">
    <property type="entry name" value="V-type ATP synthase subunit C domain"/>
    <property type="match status" value="2"/>
</dbReference>
<dbReference type="EMBL" id="FRCT01000002">
    <property type="protein sequence ID" value="SHM25184.1"/>
    <property type="molecule type" value="Genomic_DNA"/>
</dbReference>
<comment type="similarity">
    <text evidence="1">Belongs to the V-ATPase V0D/AC39 subunit family.</text>
</comment>
<reference evidence="4 5" key="1">
    <citation type="submission" date="2016-11" db="EMBL/GenBank/DDBJ databases">
        <authorList>
            <person name="Jaros S."/>
            <person name="Januszkiewicz K."/>
            <person name="Wedrychowicz H."/>
        </authorList>
    </citation>
    <scope>NUCLEOTIDE SEQUENCE [LARGE SCALE GENOMIC DNA]</scope>
    <source>
        <strain evidence="4 5">Y1</strain>
    </source>
</reference>
<dbReference type="PANTHER" id="PTHR38682">
    <property type="entry name" value="V-TYPE ATP SYNTHASE SUBUNIT C"/>
    <property type="match status" value="1"/>
</dbReference>
<organism evidence="4 5">
    <name type="scientific">Ruminococcus flavefaciens</name>
    <dbReference type="NCBI Taxonomy" id="1265"/>
    <lineage>
        <taxon>Bacteria</taxon>
        <taxon>Bacillati</taxon>
        <taxon>Bacillota</taxon>
        <taxon>Clostridia</taxon>
        <taxon>Eubacteriales</taxon>
        <taxon>Oscillospiraceae</taxon>
        <taxon>Ruminococcus</taxon>
    </lineage>
</organism>
<dbReference type="InterPro" id="IPR002843">
    <property type="entry name" value="ATPase_V0-cplx_csu/dsu"/>
</dbReference>
<evidence type="ECO:0000313" key="5">
    <source>
        <dbReference type="Proteomes" id="UP000184394"/>
    </source>
</evidence>
<gene>
    <name evidence="4" type="ORF">SAMN04487860_102206</name>
</gene>